<dbReference type="Proteomes" id="UP000653454">
    <property type="component" value="Unassembled WGS sequence"/>
</dbReference>
<dbReference type="EMBL" id="CAJHNJ030000014">
    <property type="protein sequence ID" value="CAG9112633.1"/>
    <property type="molecule type" value="Genomic_DNA"/>
</dbReference>
<keyword evidence="2" id="KW-1185">Reference proteome</keyword>
<evidence type="ECO:0000313" key="1">
    <source>
        <dbReference type="EMBL" id="CAG9112633.1"/>
    </source>
</evidence>
<organism evidence="1 2">
    <name type="scientific">Plutella xylostella</name>
    <name type="common">Diamondback moth</name>
    <name type="synonym">Plutella maculipennis</name>
    <dbReference type="NCBI Taxonomy" id="51655"/>
    <lineage>
        <taxon>Eukaryota</taxon>
        <taxon>Metazoa</taxon>
        <taxon>Ecdysozoa</taxon>
        <taxon>Arthropoda</taxon>
        <taxon>Hexapoda</taxon>
        <taxon>Insecta</taxon>
        <taxon>Pterygota</taxon>
        <taxon>Neoptera</taxon>
        <taxon>Endopterygota</taxon>
        <taxon>Lepidoptera</taxon>
        <taxon>Glossata</taxon>
        <taxon>Ditrysia</taxon>
        <taxon>Yponomeutoidea</taxon>
        <taxon>Plutellidae</taxon>
        <taxon>Plutella</taxon>
    </lineage>
</organism>
<evidence type="ECO:0000313" key="2">
    <source>
        <dbReference type="Proteomes" id="UP000653454"/>
    </source>
</evidence>
<gene>
    <name evidence="1" type="ORF">PLXY2_LOCUS4992</name>
</gene>
<proteinExistence type="predicted"/>
<comment type="caution">
    <text evidence="1">The sequence shown here is derived from an EMBL/GenBank/DDBJ whole genome shotgun (WGS) entry which is preliminary data.</text>
</comment>
<protein>
    <submittedName>
        <fullName evidence="1">(diamondback moth) hypothetical protein</fullName>
    </submittedName>
</protein>
<name>A0A8S4EBA6_PLUXY</name>
<accession>A0A8S4EBA6</accession>
<reference evidence="1" key="1">
    <citation type="submission" date="2020-11" db="EMBL/GenBank/DDBJ databases">
        <authorList>
            <person name="Whiteford S."/>
        </authorList>
    </citation>
    <scope>NUCLEOTIDE SEQUENCE</scope>
</reference>
<dbReference type="AlphaFoldDB" id="A0A8S4EBA6"/>
<sequence length="107" mass="12057">MAFLYLVVRRAALSYIRQMSQKEAKEILQITPDPNATLNPYRGVILTEAGLLAALFAYLDMERDEAALSYTRDTLTCCLLAPSIRDWLMLAKRVLTIKLGESIPHSI</sequence>